<dbReference type="SUPFAM" id="SSF103473">
    <property type="entry name" value="MFS general substrate transporter"/>
    <property type="match status" value="1"/>
</dbReference>
<dbReference type="InterPro" id="IPR001958">
    <property type="entry name" value="Tet-R_TetA/multi-R_MdtG-like"/>
</dbReference>
<reference evidence="7" key="1">
    <citation type="journal article" date="2013" name="Syst. Appl. Microbiol.">
        <title>New insights into the archaeal diversity of a hypersaline microbial mat obtained by a metagenomic approach.</title>
        <authorList>
            <person name="Lopez-Lopez A."/>
            <person name="Richter M."/>
            <person name="Pena A."/>
            <person name="Tamames J."/>
            <person name="Rossello-Mora R."/>
        </authorList>
    </citation>
    <scope>NUCLEOTIDE SEQUENCE</scope>
</reference>
<dbReference type="InterPro" id="IPR036259">
    <property type="entry name" value="MFS_trans_sf"/>
</dbReference>
<feature type="transmembrane region" description="Helical" evidence="5">
    <location>
        <begin position="361"/>
        <end position="386"/>
    </location>
</feature>
<dbReference type="Gene3D" id="1.20.1250.20">
    <property type="entry name" value="MFS general substrate transporter like domains"/>
    <property type="match status" value="2"/>
</dbReference>
<dbReference type="CDD" id="cd17319">
    <property type="entry name" value="MFS_ExuT_GudP_like"/>
    <property type="match status" value="1"/>
</dbReference>
<comment type="subcellular location">
    <subcellularLocation>
        <location evidence="1">Membrane</location>
        <topology evidence="1">Multi-pass membrane protein</topology>
    </subcellularLocation>
</comment>
<feature type="transmembrane region" description="Helical" evidence="5">
    <location>
        <begin position="234"/>
        <end position="255"/>
    </location>
</feature>
<evidence type="ECO:0000313" key="7">
    <source>
        <dbReference type="EMBL" id="AGF93188.1"/>
    </source>
</evidence>
<gene>
    <name evidence="7" type="ORF">FLSS-19_0021</name>
</gene>
<feature type="transmembrane region" description="Helical" evidence="5">
    <location>
        <begin position="275"/>
        <end position="292"/>
    </location>
</feature>
<feature type="transmembrane region" description="Helical" evidence="5">
    <location>
        <begin position="325"/>
        <end position="349"/>
    </location>
</feature>
<feature type="transmembrane region" description="Helical" evidence="5">
    <location>
        <begin position="17"/>
        <end position="37"/>
    </location>
</feature>
<dbReference type="PRINTS" id="PR01035">
    <property type="entry name" value="TCRTETA"/>
</dbReference>
<feature type="transmembrane region" description="Helical" evidence="5">
    <location>
        <begin position="392"/>
        <end position="412"/>
    </location>
</feature>
<evidence type="ECO:0000256" key="5">
    <source>
        <dbReference type="SAM" id="Phobius"/>
    </source>
</evidence>
<dbReference type="AlphaFoldDB" id="M1QB23"/>
<accession>M1QB23</accession>
<feature type="transmembrane region" description="Helical" evidence="5">
    <location>
        <begin position="57"/>
        <end position="77"/>
    </location>
</feature>
<keyword evidence="4 5" id="KW-0472">Membrane</keyword>
<dbReference type="EMBL" id="JX684084">
    <property type="protein sequence ID" value="AGF93188.1"/>
    <property type="molecule type" value="Genomic_DNA"/>
</dbReference>
<evidence type="ECO:0000256" key="3">
    <source>
        <dbReference type="ARBA" id="ARBA00022989"/>
    </source>
</evidence>
<dbReference type="InterPro" id="IPR020846">
    <property type="entry name" value="MFS_dom"/>
</dbReference>
<evidence type="ECO:0000259" key="6">
    <source>
        <dbReference type="PROSITE" id="PS50850"/>
    </source>
</evidence>
<feature type="transmembrane region" description="Helical" evidence="5">
    <location>
        <begin position="152"/>
        <end position="172"/>
    </location>
</feature>
<evidence type="ECO:0000256" key="4">
    <source>
        <dbReference type="ARBA" id="ARBA00023136"/>
    </source>
</evidence>
<dbReference type="Pfam" id="PF07690">
    <property type="entry name" value="MFS_1"/>
    <property type="match status" value="1"/>
</dbReference>
<protein>
    <submittedName>
        <fullName evidence="7">Major facilitator superfamily MFS-1</fullName>
    </submittedName>
</protein>
<sequence>MGLLEKISFDLPRKYKWLILGILFVSTLMGYVARMSVSVALKFISNDFGWTTSQEGSLGGILLGIFLVSYGVSNVLLSPYIDKFGPKKALSFAISAWSLSVIFGAFFGNIYWVFLFSRVLLGLGQGVLFPTATKVTAGWFREEERARANSIFLSGGPFGSMLAPLILTPIIVKTTWELTFYLFALLSLSIIIPVIFFIKTNPRNVADDEEEEVKEEIELNIKDDMKILLRNRQFQIILVGFISMVSVWWGVGLWLPTYLVEAQGLSIGQMSYGASIPYLGSALGMFSASWISDRTGERKKIIVIALVSTTIMILSLTLLDIQSKVIAIFILSLIFFVGQMSPPIFFTLIQTRISEEIIGSATGVMNGIGNGVGVIGPVSIGFMVGLTGSYDLGLIFLGSISLIGGILFQFVYKTPEESEKILV</sequence>
<keyword evidence="3 5" id="KW-1133">Transmembrane helix</keyword>
<dbReference type="PROSITE" id="PS50850">
    <property type="entry name" value="MFS"/>
    <property type="match status" value="1"/>
</dbReference>
<keyword evidence="2 5" id="KW-0812">Transmembrane</keyword>
<dbReference type="InterPro" id="IPR011701">
    <property type="entry name" value="MFS"/>
</dbReference>
<name>M1QB23_9ZZZZ</name>
<dbReference type="InterPro" id="IPR050382">
    <property type="entry name" value="MFS_Na/Anion_cotransporter"/>
</dbReference>
<feature type="transmembrane region" description="Helical" evidence="5">
    <location>
        <begin position="178"/>
        <end position="198"/>
    </location>
</feature>
<proteinExistence type="predicted"/>
<feature type="transmembrane region" description="Helical" evidence="5">
    <location>
        <begin position="89"/>
        <end position="114"/>
    </location>
</feature>
<feature type="domain" description="Major facilitator superfamily (MFS) profile" evidence="6">
    <location>
        <begin position="19"/>
        <end position="416"/>
    </location>
</feature>
<organism evidence="7">
    <name type="scientific">uncultured organism</name>
    <dbReference type="NCBI Taxonomy" id="155900"/>
    <lineage>
        <taxon>unclassified sequences</taxon>
        <taxon>environmental samples</taxon>
    </lineage>
</organism>
<dbReference type="GO" id="GO:0022857">
    <property type="term" value="F:transmembrane transporter activity"/>
    <property type="evidence" value="ECO:0007669"/>
    <property type="project" value="InterPro"/>
</dbReference>
<evidence type="ECO:0000256" key="2">
    <source>
        <dbReference type="ARBA" id="ARBA00022692"/>
    </source>
</evidence>
<dbReference type="GO" id="GO:0016020">
    <property type="term" value="C:membrane"/>
    <property type="evidence" value="ECO:0007669"/>
    <property type="project" value="UniProtKB-SubCell"/>
</dbReference>
<dbReference type="PANTHER" id="PTHR11662:SF399">
    <property type="entry name" value="FI19708P1-RELATED"/>
    <property type="match status" value="1"/>
</dbReference>
<feature type="transmembrane region" description="Helical" evidence="5">
    <location>
        <begin position="301"/>
        <end position="319"/>
    </location>
</feature>
<dbReference type="PANTHER" id="PTHR11662">
    <property type="entry name" value="SOLUTE CARRIER FAMILY 17"/>
    <property type="match status" value="1"/>
</dbReference>
<evidence type="ECO:0000256" key="1">
    <source>
        <dbReference type="ARBA" id="ARBA00004141"/>
    </source>
</evidence>